<organism evidence="8">
    <name type="scientific">Hyalomma excavatum</name>
    <dbReference type="NCBI Taxonomy" id="257692"/>
    <lineage>
        <taxon>Eukaryota</taxon>
        <taxon>Metazoa</taxon>
        <taxon>Ecdysozoa</taxon>
        <taxon>Arthropoda</taxon>
        <taxon>Chelicerata</taxon>
        <taxon>Arachnida</taxon>
        <taxon>Acari</taxon>
        <taxon>Parasitiformes</taxon>
        <taxon>Ixodida</taxon>
        <taxon>Ixodoidea</taxon>
        <taxon>Ixodidae</taxon>
        <taxon>Hyalomminae</taxon>
        <taxon>Hyalomma</taxon>
    </lineage>
</organism>
<keyword evidence="4 5" id="KW-0206">Cytoskeleton</keyword>
<evidence type="ECO:0000259" key="7">
    <source>
        <dbReference type="Pfam" id="PF17681"/>
    </source>
</evidence>
<accession>A0A131XI54</accession>
<dbReference type="GO" id="GO:0043015">
    <property type="term" value="F:gamma-tubulin binding"/>
    <property type="evidence" value="ECO:0007669"/>
    <property type="project" value="InterPro"/>
</dbReference>
<proteinExistence type="evidence at transcript level"/>
<evidence type="ECO:0000256" key="5">
    <source>
        <dbReference type="RuleBase" id="RU363050"/>
    </source>
</evidence>
<dbReference type="GO" id="GO:0000930">
    <property type="term" value="C:gamma-tubulin complex"/>
    <property type="evidence" value="ECO:0007669"/>
    <property type="project" value="TreeGrafter"/>
</dbReference>
<keyword evidence="2 5" id="KW-0963">Cytoplasm</keyword>
<evidence type="ECO:0000256" key="3">
    <source>
        <dbReference type="ARBA" id="ARBA00022701"/>
    </source>
</evidence>
<dbReference type="GO" id="GO:0000922">
    <property type="term" value="C:spindle pole"/>
    <property type="evidence" value="ECO:0007669"/>
    <property type="project" value="InterPro"/>
</dbReference>
<keyword evidence="3 5" id="KW-0493">Microtubule</keyword>
<dbReference type="PANTHER" id="PTHR19302:SF33">
    <property type="entry name" value="GAMMA-TUBULIN COMPLEX COMPONENT 5"/>
    <property type="match status" value="1"/>
</dbReference>
<feature type="domain" description="Gamma tubulin complex component C-terminal" evidence="6">
    <location>
        <begin position="434"/>
        <end position="697"/>
    </location>
</feature>
<dbReference type="InterPro" id="IPR007259">
    <property type="entry name" value="GCP"/>
</dbReference>
<reference evidence="8" key="1">
    <citation type="journal article" date="2017" name="Ticks Tick Borne Dis.">
        <title>An insight into the sialome of Hyalomma excavatum.</title>
        <authorList>
            <person name="Ribeiro J.M."/>
            <person name="Slovak M."/>
            <person name="Francischetti I.M."/>
        </authorList>
    </citation>
    <scope>NUCLEOTIDE SEQUENCE</scope>
    <source>
        <strain evidence="8">Samish</strain>
        <tissue evidence="8">Salivary glands</tissue>
    </source>
</reference>
<dbReference type="GO" id="GO:0051225">
    <property type="term" value="P:spindle assembly"/>
    <property type="evidence" value="ECO:0007669"/>
    <property type="project" value="TreeGrafter"/>
</dbReference>
<dbReference type="InterPro" id="IPR042241">
    <property type="entry name" value="GCP_C_sf"/>
</dbReference>
<feature type="domain" description="Gamma tubulin complex component protein N-terminal" evidence="7">
    <location>
        <begin position="61"/>
        <end position="324"/>
    </location>
</feature>
<dbReference type="PANTHER" id="PTHR19302">
    <property type="entry name" value="GAMMA TUBULIN COMPLEX PROTEIN"/>
    <property type="match status" value="1"/>
</dbReference>
<dbReference type="InterPro" id="IPR040457">
    <property type="entry name" value="GCP_C"/>
</dbReference>
<evidence type="ECO:0000256" key="2">
    <source>
        <dbReference type="ARBA" id="ARBA00022490"/>
    </source>
</evidence>
<sequence length="729" mass="83859">MALEDCILPPYWNRNNNRPVVTPAHTTLSSNLVEEWETYLNSHGVLTPTGEHRILSERILLREVLWMLSGTKELFAFSWNGMEFVVNDNFKLTHLTQAAVKNSLEEVCRYASYVAHLQDFISATAGVGAEKSVVTLTFQAFANSVSEQLVPYNRHLVDLEKTLIEQKETFTLLMLLRDMRPYFECVRHMHDIYRSILPIDSTTSPVQRTVKLLSVLERALESATILSQHRQQTLRLYLDTLKPFIDFVDELSSTGKLTDPYQEFPIRRAYEITFEDPTYWKESLYICDSDYLDTIMGPHLLPLTSAGKSMEHLTHAMQGKSAVPRSMPGTLYTSIISNMPRTGSNAKYEADKAKTLENVAEVLEEIVQWTEQIGFSGLINVARERTFFEMNGVTHNVTCTLYQVQQAITTAVTERCRQNSAKFLHYLKSECNLFKQVDTVHSHFLMFAGEIMHLFTSEVFLKLLLDTPETWQNLSFLNFALHEALSWHCRPVPFLKKLSMRLKGNFAKVQLDGFDNVVLHYDVSWPLSIVLTETTLDLYNRIFIFLCKVKCAKFALEELHFQELHEGYVRETMTMKQVALSLQLLRFQVLTFLNSFHACLMQEVLHSSKLAFDKELDSATDLDTVIKCHEGFVAKVFRQCLLSEPFSQLREPLLSFLKLCIKLHIVWNKGLSNVSWSEVKSLHDSFIKQHSTFKCTAKLYAKRGYADSSQLLTFALDTPYLYIVITKDL</sequence>
<dbReference type="Pfam" id="PF17681">
    <property type="entry name" value="GCP_N_terminal"/>
    <property type="match status" value="1"/>
</dbReference>
<evidence type="ECO:0000256" key="1">
    <source>
        <dbReference type="ARBA" id="ARBA00010337"/>
    </source>
</evidence>
<dbReference type="Gene3D" id="1.20.120.1900">
    <property type="entry name" value="Gamma-tubulin complex, C-terminal domain"/>
    <property type="match status" value="1"/>
</dbReference>
<name>A0A131XI54_9ACAR</name>
<dbReference type="GO" id="GO:0007020">
    <property type="term" value="P:microtubule nucleation"/>
    <property type="evidence" value="ECO:0007669"/>
    <property type="project" value="InterPro"/>
</dbReference>
<dbReference type="AlphaFoldDB" id="A0A131XI54"/>
<dbReference type="GO" id="GO:0051321">
    <property type="term" value="P:meiotic cell cycle"/>
    <property type="evidence" value="ECO:0007669"/>
    <property type="project" value="TreeGrafter"/>
</dbReference>
<dbReference type="GO" id="GO:0031122">
    <property type="term" value="P:cytoplasmic microtubule organization"/>
    <property type="evidence" value="ECO:0007669"/>
    <property type="project" value="TreeGrafter"/>
</dbReference>
<protein>
    <recommendedName>
        <fullName evidence="5">Gamma-tubulin complex component</fullName>
    </recommendedName>
</protein>
<dbReference type="EMBL" id="GEFH01002801">
    <property type="protein sequence ID" value="JAP65780.1"/>
    <property type="molecule type" value="mRNA"/>
</dbReference>
<dbReference type="InterPro" id="IPR041470">
    <property type="entry name" value="GCP_N"/>
</dbReference>
<dbReference type="GO" id="GO:0000278">
    <property type="term" value="P:mitotic cell cycle"/>
    <property type="evidence" value="ECO:0007669"/>
    <property type="project" value="TreeGrafter"/>
</dbReference>
<evidence type="ECO:0000313" key="8">
    <source>
        <dbReference type="EMBL" id="JAP65780.1"/>
    </source>
</evidence>
<evidence type="ECO:0000256" key="4">
    <source>
        <dbReference type="ARBA" id="ARBA00023212"/>
    </source>
</evidence>
<dbReference type="Pfam" id="PF04130">
    <property type="entry name" value="GCP_C_terminal"/>
    <property type="match status" value="1"/>
</dbReference>
<dbReference type="GO" id="GO:0005874">
    <property type="term" value="C:microtubule"/>
    <property type="evidence" value="ECO:0007669"/>
    <property type="project" value="UniProtKB-KW"/>
</dbReference>
<evidence type="ECO:0000259" key="6">
    <source>
        <dbReference type="Pfam" id="PF04130"/>
    </source>
</evidence>
<comment type="subcellular location">
    <subcellularLocation>
        <location evidence="5">Cytoplasm</location>
        <location evidence="5">Cytoskeleton</location>
        <location evidence="5">Microtubule organizing center</location>
    </subcellularLocation>
</comment>
<dbReference type="GO" id="GO:0051011">
    <property type="term" value="F:microtubule minus-end binding"/>
    <property type="evidence" value="ECO:0007669"/>
    <property type="project" value="TreeGrafter"/>
</dbReference>
<comment type="similarity">
    <text evidence="1 5">Belongs to the TUBGCP family.</text>
</comment>